<keyword evidence="2" id="KW-1185">Reference proteome</keyword>
<evidence type="ECO:0000313" key="2">
    <source>
        <dbReference type="Proteomes" id="UP000275267"/>
    </source>
</evidence>
<comment type="caution">
    <text evidence="1">The sequence shown here is derived from an EMBL/GenBank/DDBJ whole genome shotgun (WGS) entry which is preliminary data.</text>
</comment>
<reference evidence="2" key="1">
    <citation type="journal article" date="2019" name="Nat. Commun.">
        <title>The genome of broomcorn millet.</title>
        <authorList>
            <person name="Zou C."/>
            <person name="Miki D."/>
            <person name="Li D."/>
            <person name="Tang Q."/>
            <person name="Xiao L."/>
            <person name="Rajput S."/>
            <person name="Deng P."/>
            <person name="Jia W."/>
            <person name="Huang R."/>
            <person name="Zhang M."/>
            <person name="Sun Y."/>
            <person name="Hu J."/>
            <person name="Fu X."/>
            <person name="Schnable P.S."/>
            <person name="Li F."/>
            <person name="Zhang H."/>
            <person name="Feng B."/>
            <person name="Zhu X."/>
            <person name="Liu R."/>
            <person name="Schnable J.C."/>
            <person name="Zhu J.-K."/>
            <person name="Zhang H."/>
        </authorList>
    </citation>
    <scope>NUCLEOTIDE SEQUENCE [LARGE SCALE GENOMIC DNA]</scope>
</reference>
<accession>A0A3L6QIF2</accession>
<dbReference type="AlphaFoldDB" id="A0A3L6QIF2"/>
<protein>
    <submittedName>
        <fullName evidence="1">Uncharacterized protein</fullName>
    </submittedName>
</protein>
<evidence type="ECO:0000313" key="1">
    <source>
        <dbReference type="EMBL" id="RLM79166.1"/>
    </source>
</evidence>
<gene>
    <name evidence="1" type="ORF">C2845_PM12G06360</name>
</gene>
<proteinExistence type="predicted"/>
<organism evidence="1 2">
    <name type="scientific">Panicum miliaceum</name>
    <name type="common">Proso millet</name>
    <name type="synonym">Broomcorn millet</name>
    <dbReference type="NCBI Taxonomy" id="4540"/>
    <lineage>
        <taxon>Eukaryota</taxon>
        <taxon>Viridiplantae</taxon>
        <taxon>Streptophyta</taxon>
        <taxon>Embryophyta</taxon>
        <taxon>Tracheophyta</taxon>
        <taxon>Spermatophyta</taxon>
        <taxon>Magnoliopsida</taxon>
        <taxon>Liliopsida</taxon>
        <taxon>Poales</taxon>
        <taxon>Poaceae</taxon>
        <taxon>PACMAD clade</taxon>
        <taxon>Panicoideae</taxon>
        <taxon>Panicodae</taxon>
        <taxon>Paniceae</taxon>
        <taxon>Panicinae</taxon>
        <taxon>Panicum</taxon>
        <taxon>Panicum sect. Panicum</taxon>
    </lineage>
</organism>
<dbReference type="Proteomes" id="UP000275267">
    <property type="component" value="Unassembled WGS sequence"/>
</dbReference>
<sequence length="294" mass="32328">MTPCPSPLEIDTNNNTIFDDNLDDIFTPPEDPHNSRPCTPSLDTAMLTPGKQAYQDHISGHDTLGNDACGYPPGDVPNICISADAGTADKQTTEMETDSLSVPLDQNKEAAGDVLCDAQIHDHVTAGDTSRTADATGLAKDRDVVNKTTEIKQETQNKEADGVALRDVPNLQTSASAGTSDHMVFYAICISINLFYVAICTLDRPCGPTGNDTTNEQLAPHTYLYFAIYCSQCLQLVYILKNPFRNKLSMVKYQLLIAEGAQAPQGLLMFRKHKLLKQRKPKSLRLLRKRRRSS</sequence>
<name>A0A3L6QIF2_PANMI</name>
<dbReference type="EMBL" id="PQIB02000012">
    <property type="protein sequence ID" value="RLM79166.1"/>
    <property type="molecule type" value="Genomic_DNA"/>
</dbReference>